<evidence type="ECO:0000259" key="5">
    <source>
        <dbReference type="PROSITE" id="PS50089"/>
    </source>
</evidence>
<evidence type="ECO:0000313" key="7">
    <source>
        <dbReference type="Proteomes" id="UP000013827"/>
    </source>
</evidence>
<dbReference type="InterPro" id="IPR036691">
    <property type="entry name" value="Endo/exonu/phosph_ase_sf"/>
</dbReference>
<dbReference type="GO" id="GO:0008270">
    <property type="term" value="F:zinc ion binding"/>
    <property type="evidence" value="ECO:0007669"/>
    <property type="project" value="UniProtKB-KW"/>
</dbReference>
<accession>A0A0D3IXG6</accession>
<dbReference type="SUPFAM" id="SSF56219">
    <property type="entry name" value="DNase I-like"/>
    <property type="match status" value="1"/>
</dbReference>
<keyword evidence="1" id="KW-0479">Metal-binding</keyword>
<reference evidence="6" key="2">
    <citation type="submission" date="2024-10" db="UniProtKB">
        <authorList>
            <consortium name="EnsemblProtists"/>
        </authorList>
    </citation>
    <scope>IDENTIFICATION</scope>
</reference>
<evidence type="ECO:0000313" key="6">
    <source>
        <dbReference type="EnsemblProtists" id="EOD15951"/>
    </source>
</evidence>
<dbReference type="RefSeq" id="XP_005768380.1">
    <property type="nucleotide sequence ID" value="XM_005768323.1"/>
</dbReference>
<dbReference type="OMA" id="QCILIEV"/>
<dbReference type="InterPro" id="IPR001841">
    <property type="entry name" value="Znf_RING"/>
</dbReference>
<dbReference type="Gene3D" id="3.60.10.10">
    <property type="entry name" value="Endonuclease/exonuclease/phosphatase"/>
    <property type="match status" value="2"/>
</dbReference>
<dbReference type="Pfam" id="PF13639">
    <property type="entry name" value="zf-RING_2"/>
    <property type="match status" value="1"/>
</dbReference>
<dbReference type="KEGG" id="ehx:EMIHUDRAFT_451576"/>
<sequence>MKFKEVLEKHRTPRRHIDYGLLKERIRSGVSRKRFEQLLADEVRAVDGELQAMQASASSLSVREVHSFAVLNYLALRKIEKKADKWLAGSSSGSLVSQSRLCMLLLNASLPVELARAQRGEEVGCSASTGGGCEENCPVCLDAYNATDHIVLTQCGHRFCYSCMAECALAGFESCPVCRKPQSLDPTLAAIDKLLGTHAGGKYDPLAAPLPTAAEEAAAAKRLEAEGGSAAGSGGGGGGELRVLTWNLAAICFPFKAPSWQIALGVLLGLDWADSYGDVALDAQSSRAKARWAQQAAYIRSSSADLVLLQEVSGKATLRALLGALPDYEAAYVPWRPTYFAVQLFALAVLLVASAKLLLLEAFCAAAALPLPLPAHPLARLVLIAAVCATRWRHSVVTQYLLGSIAGQASQQPDPPPLAPATAVCPPGPSSHPLWCRREQLVVLRRRGSPASAFVHTAFDAFVDACSAETSSPLKQPAGAASPAVKLPAWQSWLLGQFFRLRPRGVQEVVVALAQGDVPACRLTLLNTHLPHLSSNSTLVRYLARRIHAAAAATSCIFSGDLNPDKGKPLRSQFGAIFQCGATLGEETGALVTWDTANPLIRGKKCNPDADMQLDFCFLHQPNEPRPLLSRMRSSLLRREAFFLPGAPLSDHIGILTTFELRE</sequence>
<keyword evidence="2 4" id="KW-0863">Zinc-finger</keyword>
<dbReference type="PaxDb" id="2903-EOD15951"/>
<dbReference type="AlphaFoldDB" id="A0A0D3IXG6"/>
<dbReference type="GeneID" id="17262205"/>
<dbReference type="InterPro" id="IPR017907">
    <property type="entry name" value="Znf_RING_CS"/>
</dbReference>
<dbReference type="EnsemblProtists" id="EOD15951">
    <property type="protein sequence ID" value="EOD15951"/>
    <property type="gene ID" value="EMIHUDRAFT_451576"/>
</dbReference>
<dbReference type="HOGENOM" id="CLU_414165_0_0_1"/>
<dbReference type="CDD" id="cd16449">
    <property type="entry name" value="RING-HC"/>
    <property type="match status" value="1"/>
</dbReference>
<evidence type="ECO:0000256" key="3">
    <source>
        <dbReference type="ARBA" id="ARBA00022833"/>
    </source>
</evidence>
<protein>
    <recommendedName>
        <fullName evidence="5">RING-type domain-containing protein</fullName>
    </recommendedName>
</protein>
<dbReference type="InterPro" id="IPR013083">
    <property type="entry name" value="Znf_RING/FYVE/PHD"/>
</dbReference>
<evidence type="ECO:0000256" key="1">
    <source>
        <dbReference type="ARBA" id="ARBA00022723"/>
    </source>
</evidence>
<name>A0A0D3IXG6_EMIH1</name>
<evidence type="ECO:0000256" key="2">
    <source>
        <dbReference type="ARBA" id="ARBA00022771"/>
    </source>
</evidence>
<dbReference type="Proteomes" id="UP000013827">
    <property type="component" value="Unassembled WGS sequence"/>
</dbReference>
<dbReference type="PROSITE" id="PS50089">
    <property type="entry name" value="ZF_RING_2"/>
    <property type="match status" value="1"/>
</dbReference>
<dbReference type="SUPFAM" id="SSF57850">
    <property type="entry name" value="RING/U-box"/>
    <property type="match status" value="1"/>
</dbReference>
<keyword evidence="7" id="KW-1185">Reference proteome</keyword>
<keyword evidence="3" id="KW-0862">Zinc</keyword>
<proteinExistence type="predicted"/>
<evidence type="ECO:0000256" key="4">
    <source>
        <dbReference type="PROSITE-ProRule" id="PRU00175"/>
    </source>
</evidence>
<reference evidence="7" key="1">
    <citation type="journal article" date="2013" name="Nature">
        <title>Pan genome of the phytoplankton Emiliania underpins its global distribution.</title>
        <authorList>
            <person name="Read B.A."/>
            <person name="Kegel J."/>
            <person name="Klute M.J."/>
            <person name="Kuo A."/>
            <person name="Lefebvre S.C."/>
            <person name="Maumus F."/>
            <person name="Mayer C."/>
            <person name="Miller J."/>
            <person name="Monier A."/>
            <person name="Salamov A."/>
            <person name="Young J."/>
            <person name="Aguilar M."/>
            <person name="Claverie J.M."/>
            <person name="Frickenhaus S."/>
            <person name="Gonzalez K."/>
            <person name="Herman E.K."/>
            <person name="Lin Y.C."/>
            <person name="Napier J."/>
            <person name="Ogata H."/>
            <person name="Sarno A.F."/>
            <person name="Shmutz J."/>
            <person name="Schroeder D."/>
            <person name="de Vargas C."/>
            <person name="Verret F."/>
            <person name="von Dassow P."/>
            <person name="Valentin K."/>
            <person name="Van de Peer Y."/>
            <person name="Wheeler G."/>
            <person name="Dacks J.B."/>
            <person name="Delwiche C.F."/>
            <person name="Dyhrman S.T."/>
            <person name="Glockner G."/>
            <person name="John U."/>
            <person name="Richards T."/>
            <person name="Worden A.Z."/>
            <person name="Zhang X."/>
            <person name="Grigoriev I.V."/>
            <person name="Allen A.E."/>
            <person name="Bidle K."/>
            <person name="Borodovsky M."/>
            <person name="Bowler C."/>
            <person name="Brownlee C."/>
            <person name="Cock J.M."/>
            <person name="Elias M."/>
            <person name="Gladyshev V.N."/>
            <person name="Groth M."/>
            <person name="Guda C."/>
            <person name="Hadaegh A."/>
            <person name="Iglesias-Rodriguez M.D."/>
            <person name="Jenkins J."/>
            <person name="Jones B.M."/>
            <person name="Lawson T."/>
            <person name="Leese F."/>
            <person name="Lindquist E."/>
            <person name="Lobanov A."/>
            <person name="Lomsadze A."/>
            <person name="Malik S.B."/>
            <person name="Marsh M.E."/>
            <person name="Mackinder L."/>
            <person name="Mock T."/>
            <person name="Mueller-Roeber B."/>
            <person name="Pagarete A."/>
            <person name="Parker M."/>
            <person name="Probert I."/>
            <person name="Quesneville H."/>
            <person name="Raines C."/>
            <person name="Rensing S.A."/>
            <person name="Riano-Pachon D.M."/>
            <person name="Richier S."/>
            <person name="Rokitta S."/>
            <person name="Shiraiwa Y."/>
            <person name="Soanes D.M."/>
            <person name="van der Giezen M."/>
            <person name="Wahlund T.M."/>
            <person name="Williams B."/>
            <person name="Wilson W."/>
            <person name="Wolfe G."/>
            <person name="Wurch L.L."/>
        </authorList>
    </citation>
    <scope>NUCLEOTIDE SEQUENCE</scope>
</reference>
<dbReference type="SMART" id="SM00184">
    <property type="entry name" value="RING"/>
    <property type="match status" value="1"/>
</dbReference>
<organism evidence="6 7">
    <name type="scientific">Emiliania huxleyi (strain CCMP1516)</name>
    <dbReference type="NCBI Taxonomy" id="280463"/>
    <lineage>
        <taxon>Eukaryota</taxon>
        <taxon>Haptista</taxon>
        <taxon>Haptophyta</taxon>
        <taxon>Prymnesiophyceae</taxon>
        <taxon>Isochrysidales</taxon>
        <taxon>Noelaerhabdaceae</taxon>
        <taxon>Emiliania</taxon>
    </lineage>
</organism>
<feature type="domain" description="RING-type" evidence="5">
    <location>
        <begin position="137"/>
        <end position="179"/>
    </location>
</feature>
<dbReference type="STRING" id="2903.R1DYY7"/>
<dbReference type="PROSITE" id="PS00518">
    <property type="entry name" value="ZF_RING_1"/>
    <property type="match status" value="1"/>
</dbReference>
<dbReference type="Gene3D" id="3.30.40.10">
    <property type="entry name" value="Zinc/RING finger domain, C3HC4 (zinc finger)"/>
    <property type="match status" value="1"/>
</dbReference>